<evidence type="ECO:0000259" key="1">
    <source>
        <dbReference type="Pfam" id="PF19040"/>
    </source>
</evidence>
<protein>
    <recommendedName>
        <fullName evidence="1">SGNH domain-containing protein</fullName>
    </recommendedName>
</protein>
<accession>A0ABX6P4M0</accession>
<sequence>MCEQFARRQIAYAQQHGIKRVFLAARWSAYADGAAYPPHGKESYFLTAPGFEALSKENSSRLFARALERTVAEYNRIGAEVVVLAQVPQQRYHPKSVYYRIYNPEANGTPEAKRFVQQASVPYEQHLQLQSFSRNVVGALANSGRLKFVSFDSSLCGEGICMIGNESVSYYRDMDHLSPEGVRRIVGDLAPYF</sequence>
<proteinExistence type="predicted"/>
<name>A0ABX6P4M0_9BURK</name>
<organism evidence="2 3">
    <name type="scientific">Ramlibacter terrae</name>
    <dbReference type="NCBI Taxonomy" id="2732511"/>
    <lineage>
        <taxon>Bacteria</taxon>
        <taxon>Pseudomonadati</taxon>
        <taxon>Pseudomonadota</taxon>
        <taxon>Betaproteobacteria</taxon>
        <taxon>Burkholderiales</taxon>
        <taxon>Comamonadaceae</taxon>
        <taxon>Ramlibacter</taxon>
    </lineage>
</organism>
<keyword evidence="3" id="KW-1185">Reference proteome</keyword>
<dbReference type="Pfam" id="PF19040">
    <property type="entry name" value="SGNH"/>
    <property type="match status" value="1"/>
</dbReference>
<dbReference type="InterPro" id="IPR043968">
    <property type="entry name" value="SGNH"/>
</dbReference>
<evidence type="ECO:0000313" key="3">
    <source>
        <dbReference type="Proteomes" id="UP000500826"/>
    </source>
</evidence>
<dbReference type="EMBL" id="CP053418">
    <property type="protein sequence ID" value="QJW84081.1"/>
    <property type="molecule type" value="Genomic_DNA"/>
</dbReference>
<gene>
    <name evidence="2" type="ORF">HK414_09810</name>
</gene>
<dbReference type="Proteomes" id="UP000500826">
    <property type="component" value="Chromosome"/>
</dbReference>
<feature type="domain" description="SGNH" evidence="1">
    <location>
        <begin position="2"/>
        <end position="190"/>
    </location>
</feature>
<reference evidence="2 3" key="1">
    <citation type="submission" date="2020-05" db="EMBL/GenBank/DDBJ databases">
        <title>Ramlibacter rhizophilus sp. nov., isolated from rhizosphere soil of national flower Mugunghwa from South Korea.</title>
        <authorList>
            <person name="Zheng-Fei Y."/>
            <person name="Huan T."/>
        </authorList>
    </citation>
    <scope>NUCLEOTIDE SEQUENCE [LARGE SCALE GENOMIC DNA]</scope>
    <source>
        <strain evidence="2 3">H242</strain>
    </source>
</reference>
<evidence type="ECO:0000313" key="2">
    <source>
        <dbReference type="EMBL" id="QJW84081.1"/>
    </source>
</evidence>